<proteinExistence type="predicted"/>
<feature type="transmembrane region" description="Helical" evidence="2">
    <location>
        <begin position="146"/>
        <end position="167"/>
    </location>
</feature>
<keyword evidence="2" id="KW-1133">Transmembrane helix</keyword>
<dbReference type="EMBL" id="MU157835">
    <property type="protein sequence ID" value="KAF9531313.1"/>
    <property type="molecule type" value="Genomic_DNA"/>
</dbReference>
<evidence type="ECO:0000256" key="2">
    <source>
        <dbReference type="SAM" id="Phobius"/>
    </source>
</evidence>
<gene>
    <name evidence="3" type="ORF">CPB83DRAFT_904446</name>
</gene>
<evidence type="ECO:0000313" key="3">
    <source>
        <dbReference type="EMBL" id="KAF9531313.1"/>
    </source>
</evidence>
<feature type="transmembrane region" description="Helical" evidence="2">
    <location>
        <begin position="108"/>
        <end position="134"/>
    </location>
</feature>
<keyword evidence="4" id="KW-1185">Reference proteome</keyword>
<feature type="transmembrane region" description="Helical" evidence="2">
    <location>
        <begin position="249"/>
        <end position="271"/>
    </location>
</feature>
<reference evidence="3" key="1">
    <citation type="submission" date="2020-11" db="EMBL/GenBank/DDBJ databases">
        <authorList>
            <consortium name="DOE Joint Genome Institute"/>
            <person name="Ahrendt S."/>
            <person name="Riley R."/>
            <person name="Andreopoulos W."/>
            <person name="Labutti K."/>
            <person name="Pangilinan J."/>
            <person name="Ruiz-Duenas F.J."/>
            <person name="Barrasa J.M."/>
            <person name="Sanchez-Garcia M."/>
            <person name="Camarero S."/>
            <person name="Miyauchi S."/>
            <person name="Serrano A."/>
            <person name="Linde D."/>
            <person name="Babiker R."/>
            <person name="Drula E."/>
            <person name="Ayuso-Fernandez I."/>
            <person name="Pacheco R."/>
            <person name="Padilla G."/>
            <person name="Ferreira P."/>
            <person name="Barriuso J."/>
            <person name="Kellner H."/>
            <person name="Castanera R."/>
            <person name="Alfaro M."/>
            <person name="Ramirez L."/>
            <person name="Pisabarro A.G."/>
            <person name="Kuo A."/>
            <person name="Tritt A."/>
            <person name="Lipzen A."/>
            <person name="He G."/>
            <person name="Yan M."/>
            <person name="Ng V."/>
            <person name="Cullen D."/>
            <person name="Martin F."/>
            <person name="Rosso M.-N."/>
            <person name="Henrissat B."/>
            <person name="Hibbett D."/>
            <person name="Martinez A.T."/>
            <person name="Grigoriev I.V."/>
        </authorList>
    </citation>
    <scope>NUCLEOTIDE SEQUENCE</scope>
    <source>
        <strain evidence="3">CBS 506.95</strain>
    </source>
</reference>
<evidence type="ECO:0000256" key="1">
    <source>
        <dbReference type="SAM" id="MobiDB-lite"/>
    </source>
</evidence>
<dbReference type="AlphaFoldDB" id="A0A9P6EM05"/>
<dbReference type="OrthoDB" id="3267806at2759"/>
<name>A0A9P6EM05_9AGAR</name>
<feature type="transmembrane region" description="Helical" evidence="2">
    <location>
        <begin position="222"/>
        <end position="243"/>
    </location>
</feature>
<keyword evidence="2" id="KW-0472">Membrane</keyword>
<comment type="caution">
    <text evidence="3">The sequence shown here is derived from an EMBL/GenBank/DDBJ whole genome shotgun (WGS) entry which is preliminary data.</text>
</comment>
<protein>
    <submittedName>
        <fullName evidence="3">Uncharacterized protein</fullName>
    </submittedName>
</protein>
<dbReference type="Proteomes" id="UP000807306">
    <property type="component" value="Unassembled WGS sequence"/>
</dbReference>
<feature type="transmembrane region" description="Helical" evidence="2">
    <location>
        <begin position="179"/>
        <end position="202"/>
    </location>
</feature>
<organism evidence="3 4">
    <name type="scientific">Crepidotus variabilis</name>
    <dbReference type="NCBI Taxonomy" id="179855"/>
    <lineage>
        <taxon>Eukaryota</taxon>
        <taxon>Fungi</taxon>
        <taxon>Dikarya</taxon>
        <taxon>Basidiomycota</taxon>
        <taxon>Agaricomycotina</taxon>
        <taxon>Agaricomycetes</taxon>
        <taxon>Agaricomycetidae</taxon>
        <taxon>Agaricales</taxon>
        <taxon>Agaricineae</taxon>
        <taxon>Crepidotaceae</taxon>
        <taxon>Crepidotus</taxon>
    </lineage>
</organism>
<feature type="transmembrane region" description="Helical" evidence="2">
    <location>
        <begin position="20"/>
        <end position="46"/>
    </location>
</feature>
<feature type="region of interest" description="Disordered" evidence="1">
    <location>
        <begin position="303"/>
        <end position="327"/>
    </location>
</feature>
<feature type="transmembrane region" description="Helical" evidence="2">
    <location>
        <begin position="67"/>
        <end position="96"/>
    </location>
</feature>
<keyword evidence="2" id="KW-0812">Transmembrane</keyword>
<accession>A0A9P6EM05</accession>
<sequence>MTKYVSITAAAYLNVNLKAWLIGSLIATLGYGVVLTLVFSYLHAFIKLFTQPLAPQELGLRRRGCRYLFLSYTMFMFGLSTLAFICGVLGVVNALFPSPQGLSFTQNAFFLFGVSTSMVLASWTADALMIWRCLILYKTISKLKRAILILILIILSLLSIAAGLAYVVTSLTLLNDAMIAFVIAADILNSTLTILIVSRIWYHQKYVKSSLGPVHRLTYTRLTHLFVESAAIVALFGAAHVGLVRWPNHALIISHQLLVHVYVIAALTIVYRLAFGEERNSSDSLTITLESEMKFTDPILSRVDSWSTSPSSARDEETAVRVPNRLK</sequence>
<evidence type="ECO:0000313" key="4">
    <source>
        <dbReference type="Proteomes" id="UP000807306"/>
    </source>
</evidence>